<protein>
    <submittedName>
        <fullName evidence="2">DUF6173 family protein</fullName>
    </submittedName>
</protein>
<organism evidence="2 3">
    <name type="scientific">Sedimentitalea xiamensis</name>
    <dbReference type="NCBI Taxonomy" id="3050037"/>
    <lineage>
        <taxon>Bacteria</taxon>
        <taxon>Pseudomonadati</taxon>
        <taxon>Pseudomonadota</taxon>
        <taxon>Alphaproteobacteria</taxon>
        <taxon>Rhodobacterales</taxon>
        <taxon>Paracoccaceae</taxon>
        <taxon>Sedimentitalea</taxon>
    </lineage>
</organism>
<feature type="compositionally biased region" description="Basic and acidic residues" evidence="1">
    <location>
        <begin position="23"/>
        <end position="41"/>
    </location>
</feature>
<sequence>MDEEISTTAEAIEADALPRMHEVHADPSRCADPDKVPDRLKQPVAGKSPAEWAYERLILYIRNFEQQLDAEHEVAIAFVGAGAGALRIEGMGYFDPDIVTFYGSDASGLRTQLVQHVSQLSVMLRALPKPRDDAPANRIGFRLAAELEKN</sequence>
<dbReference type="RefSeq" id="WP_284484195.1">
    <property type="nucleotide sequence ID" value="NZ_JASNJE010000003.1"/>
</dbReference>
<gene>
    <name evidence="2" type="ORF">QO034_03945</name>
</gene>
<dbReference type="Pfam" id="PF19670">
    <property type="entry name" value="DUF6173"/>
    <property type="match status" value="1"/>
</dbReference>
<comment type="caution">
    <text evidence="2">The sequence shown here is derived from an EMBL/GenBank/DDBJ whole genome shotgun (WGS) entry which is preliminary data.</text>
</comment>
<evidence type="ECO:0000256" key="1">
    <source>
        <dbReference type="SAM" id="MobiDB-lite"/>
    </source>
</evidence>
<feature type="region of interest" description="Disordered" evidence="1">
    <location>
        <begin position="23"/>
        <end position="43"/>
    </location>
</feature>
<accession>A0ABT7FAX6</accession>
<keyword evidence="3" id="KW-1185">Reference proteome</keyword>
<dbReference type="EMBL" id="JASNJE010000003">
    <property type="protein sequence ID" value="MDK3072253.1"/>
    <property type="molecule type" value="Genomic_DNA"/>
</dbReference>
<dbReference type="Proteomes" id="UP001227126">
    <property type="component" value="Unassembled WGS sequence"/>
</dbReference>
<evidence type="ECO:0000313" key="3">
    <source>
        <dbReference type="Proteomes" id="UP001227126"/>
    </source>
</evidence>
<proteinExistence type="predicted"/>
<name>A0ABT7FAX6_9RHOB</name>
<reference evidence="2 3" key="1">
    <citation type="submission" date="2023-05" db="EMBL/GenBank/DDBJ databases">
        <title>Sedimentitalea sp. nov. JM2-8.</title>
        <authorList>
            <person name="Huang J."/>
        </authorList>
    </citation>
    <scope>NUCLEOTIDE SEQUENCE [LARGE SCALE GENOMIC DNA]</scope>
    <source>
        <strain evidence="2 3">JM2-8</strain>
    </source>
</reference>
<dbReference type="InterPro" id="IPR046171">
    <property type="entry name" value="DUF6173"/>
</dbReference>
<evidence type="ECO:0000313" key="2">
    <source>
        <dbReference type="EMBL" id="MDK3072253.1"/>
    </source>
</evidence>